<dbReference type="GO" id="GO:0016887">
    <property type="term" value="F:ATP hydrolysis activity"/>
    <property type="evidence" value="ECO:0007669"/>
    <property type="project" value="RHEA"/>
</dbReference>
<feature type="domain" description="UvrD-like helicase ATP-binding" evidence="13">
    <location>
        <begin position="1"/>
        <end position="301"/>
    </location>
</feature>
<dbReference type="Pfam" id="PF13361">
    <property type="entry name" value="UvrD_C"/>
    <property type="match status" value="1"/>
</dbReference>
<dbReference type="SUPFAM" id="SSF52540">
    <property type="entry name" value="P-loop containing nucleoside triphosphate hydrolases"/>
    <property type="match status" value="1"/>
</dbReference>
<keyword evidence="16" id="KW-1185">Reference proteome</keyword>
<reference evidence="15 16" key="1">
    <citation type="submission" date="2014-06" db="EMBL/GenBank/DDBJ databases">
        <title>Whole Genome Sequences of Three Symbiotic Endozoicomonas Bacteria.</title>
        <authorList>
            <person name="Neave M.J."/>
            <person name="Apprill A."/>
            <person name="Voolstra C.R."/>
        </authorList>
    </citation>
    <scope>NUCLEOTIDE SEQUENCE [LARGE SCALE GENOMIC DNA]</scope>
    <source>
        <strain evidence="15 16">DSM 22380</strain>
    </source>
</reference>
<keyword evidence="4 12" id="KW-0347">Helicase</keyword>
<dbReference type="EC" id="5.6.2.4" evidence="9"/>
<keyword evidence="6" id="KW-0238">DNA-binding</keyword>
<evidence type="ECO:0000259" key="13">
    <source>
        <dbReference type="PROSITE" id="PS51198"/>
    </source>
</evidence>
<dbReference type="GO" id="GO:0003677">
    <property type="term" value="F:DNA binding"/>
    <property type="evidence" value="ECO:0007669"/>
    <property type="project" value="UniProtKB-KW"/>
</dbReference>
<feature type="domain" description="UvrD-like helicase C-terminal" evidence="14">
    <location>
        <begin position="302"/>
        <end position="584"/>
    </location>
</feature>
<evidence type="ECO:0000313" key="15">
    <source>
        <dbReference type="EMBL" id="KEI72340.1"/>
    </source>
</evidence>
<dbReference type="InterPro" id="IPR027417">
    <property type="entry name" value="P-loop_NTPase"/>
</dbReference>
<evidence type="ECO:0000256" key="8">
    <source>
        <dbReference type="ARBA" id="ARBA00034617"/>
    </source>
</evidence>
<evidence type="ECO:0000256" key="12">
    <source>
        <dbReference type="PROSITE-ProRule" id="PRU00560"/>
    </source>
</evidence>
<dbReference type="InterPro" id="IPR014016">
    <property type="entry name" value="UvrD-like_ATP-bd"/>
</dbReference>
<dbReference type="InterPro" id="IPR014017">
    <property type="entry name" value="DNA_helicase_UvrD-like_C"/>
</dbReference>
<dbReference type="Gene3D" id="1.10.10.160">
    <property type="match status" value="1"/>
</dbReference>
<comment type="caution">
    <text evidence="15">The sequence shown here is derived from an EMBL/GenBank/DDBJ whole genome shotgun (WGS) entry which is preliminary data.</text>
</comment>
<evidence type="ECO:0000256" key="1">
    <source>
        <dbReference type="ARBA" id="ARBA00009922"/>
    </source>
</evidence>
<dbReference type="Proteomes" id="UP000027997">
    <property type="component" value="Unassembled WGS sequence"/>
</dbReference>
<evidence type="ECO:0000256" key="4">
    <source>
        <dbReference type="ARBA" id="ARBA00022806"/>
    </source>
</evidence>
<dbReference type="RefSeq" id="WP_020583740.1">
    <property type="nucleotide sequence ID" value="NZ_JOJP01000001.1"/>
</dbReference>
<name>A0A081KDW4_9GAMM</name>
<comment type="similarity">
    <text evidence="1">Belongs to the helicase family. UvrD subfamily.</text>
</comment>
<dbReference type="EMBL" id="JOJP01000001">
    <property type="protein sequence ID" value="KEI72340.1"/>
    <property type="molecule type" value="Genomic_DNA"/>
</dbReference>
<proteinExistence type="inferred from homology"/>
<dbReference type="InterPro" id="IPR013986">
    <property type="entry name" value="DExx_box_DNA_helicase_dom_sf"/>
</dbReference>
<dbReference type="GO" id="GO:0000725">
    <property type="term" value="P:recombinational repair"/>
    <property type="evidence" value="ECO:0007669"/>
    <property type="project" value="TreeGrafter"/>
</dbReference>
<sequence>MKLTPHQQAVANHDKDHALCIAVAGSGKTSTLAQLVSNLLQKGADPRRVMVMMFNKAAQIDFSKKLRTLIASETDALNQDQLLLPEIRTYHATGLKLLRTLEGWGVREPYSKQPLSEKVVELQVRTLILKLAPEAIKDRIRSDAARQIETVISFIESVKAHLTSPEQWFEQTGYTDDYRFFIKLFKQFEQWRHQQQSITFTDMLYDPVKLILENPQLIPRVENKMDFIIVDEYQDTSTLQHRFTQLIAGQRARMVAVGDPDQTIYEFAGANIGNILNHFQQDYGDTGEVKELSMPHTFRYGHSIALAASHLISQNRSRKNVLCIAHPENSPSLIRISQPGSDDSRFVVESLTEYLASGTPPESIAILVRVWAQAVPIELNLLEMGIPYTSDGPSLFQRPEIEALIDAMVMASGGLAELEPDIRYHKLTRLLTLPHIGLKHHHIDWLCQQLKGNSHQFGKALEKLAPELKDISDFQAGKLIARAELFTRLEQNGLQQKAHTLIAAYIQQSEVYDSLRSMSLNEQRTDEQILAIKGFHRFLKQLNEDTPSCCNHIYDLIEKRKKQKAQRQRSRNGITLSSCHRAKGLEWPVVLLPGLTRQYWPFLREDELATLSPVKSSNAIESERRLLYVAMTRAKQQLHLFTAEGDLAGSSAMRGKKTQDNISPFVLEMNLPHVLSLGNLLHEESNDALAEAIEKTGLTPVSNRYVCSARPSLVTRLKKAPIIKTSNHASIASNNKQINSPTQGVCSDGPWQLRAIIDHAIFGRGEVIEVNDSNFSIRFDSRQHGVKRFAKIEEVRHLFRVLTA</sequence>
<evidence type="ECO:0000256" key="2">
    <source>
        <dbReference type="ARBA" id="ARBA00022741"/>
    </source>
</evidence>
<evidence type="ECO:0000256" key="6">
    <source>
        <dbReference type="ARBA" id="ARBA00023125"/>
    </source>
</evidence>
<dbReference type="Pfam" id="PF00580">
    <property type="entry name" value="UvrD-helicase"/>
    <property type="match status" value="1"/>
</dbReference>
<dbReference type="GO" id="GO:0005524">
    <property type="term" value="F:ATP binding"/>
    <property type="evidence" value="ECO:0007669"/>
    <property type="project" value="UniProtKB-UniRule"/>
</dbReference>
<dbReference type="GO" id="GO:0043138">
    <property type="term" value="F:3'-5' DNA helicase activity"/>
    <property type="evidence" value="ECO:0007669"/>
    <property type="project" value="UniProtKB-EC"/>
</dbReference>
<gene>
    <name evidence="15" type="ORF">GV64_17835</name>
</gene>
<evidence type="ECO:0000256" key="3">
    <source>
        <dbReference type="ARBA" id="ARBA00022801"/>
    </source>
</evidence>
<evidence type="ECO:0000259" key="14">
    <source>
        <dbReference type="PROSITE" id="PS51217"/>
    </source>
</evidence>
<keyword evidence="5 12" id="KW-0067">ATP-binding</keyword>
<dbReference type="InterPro" id="IPR000212">
    <property type="entry name" value="DNA_helicase_UvrD/REP"/>
</dbReference>
<evidence type="ECO:0000256" key="9">
    <source>
        <dbReference type="ARBA" id="ARBA00034808"/>
    </source>
</evidence>
<comment type="catalytic activity">
    <reaction evidence="8">
        <text>Couples ATP hydrolysis with the unwinding of duplex DNA by translocating in the 3'-5' direction.</text>
        <dbReference type="EC" id="5.6.2.4"/>
    </reaction>
</comment>
<evidence type="ECO:0000313" key="16">
    <source>
        <dbReference type="Proteomes" id="UP000027997"/>
    </source>
</evidence>
<dbReference type="eggNOG" id="COG0210">
    <property type="taxonomic scope" value="Bacteria"/>
</dbReference>
<dbReference type="Gene3D" id="3.40.50.300">
    <property type="entry name" value="P-loop containing nucleotide triphosphate hydrolases"/>
    <property type="match status" value="2"/>
</dbReference>
<evidence type="ECO:0000256" key="11">
    <source>
        <dbReference type="ARBA" id="ARBA00048988"/>
    </source>
</evidence>
<dbReference type="Gene3D" id="1.10.486.10">
    <property type="entry name" value="PCRA, domain 4"/>
    <property type="match status" value="1"/>
</dbReference>
<dbReference type="STRING" id="305900.GV64_17835"/>
<organism evidence="15 16">
    <name type="scientific">Endozoicomonas elysicola</name>
    <dbReference type="NCBI Taxonomy" id="305900"/>
    <lineage>
        <taxon>Bacteria</taxon>
        <taxon>Pseudomonadati</taxon>
        <taxon>Pseudomonadota</taxon>
        <taxon>Gammaproteobacteria</taxon>
        <taxon>Oceanospirillales</taxon>
        <taxon>Endozoicomonadaceae</taxon>
        <taxon>Endozoicomonas</taxon>
    </lineage>
</organism>
<keyword evidence="2 12" id="KW-0547">Nucleotide-binding</keyword>
<evidence type="ECO:0000256" key="7">
    <source>
        <dbReference type="ARBA" id="ARBA00023235"/>
    </source>
</evidence>
<comment type="catalytic activity">
    <reaction evidence="11">
        <text>ATP + H2O = ADP + phosphate + H(+)</text>
        <dbReference type="Rhea" id="RHEA:13065"/>
        <dbReference type="ChEBI" id="CHEBI:15377"/>
        <dbReference type="ChEBI" id="CHEBI:15378"/>
        <dbReference type="ChEBI" id="CHEBI:30616"/>
        <dbReference type="ChEBI" id="CHEBI:43474"/>
        <dbReference type="ChEBI" id="CHEBI:456216"/>
        <dbReference type="EC" id="5.6.2.4"/>
    </reaction>
</comment>
<keyword evidence="7" id="KW-0413">Isomerase</keyword>
<dbReference type="CDD" id="cd17932">
    <property type="entry name" value="DEXQc_UvrD"/>
    <property type="match status" value="1"/>
</dbReference>
<dbReference type="PANTHER" id="PTHR11070:SF2">
    <property type="entry name" value="ATP-DEPENDENT DNA HELICASE SRS2"/>
    <property type="match status" value="1"/>
</dbReference>
<dbReference type="PROSITE" id="PS51217">
    <property type="entry name" value="UVRD_HELICASE_CTER"/>
    <property type="match status" value="1"/>
</dbReference>
<keyword evidence="3 12" id="KW-0378">Hydrolase</keyword>
<dbReference type="PANTHER" id="PTHR11070">
    <property type="entry name" value="UVRD / RECB / PCRA DNA HELICASE FAMILY MEMBER"/>
    <property type="match status" value="1"/>
</dbReference>
<accession>A0A081KDW4</accession>
<evidence type="ECO:0000256" key="5">
    <source>
        <dbReference type="ARBA" id="ARBA00022840"/>
    </source>
</evidence>
<evidence type="ECO:0000256" key="10">
    <source>
        <dbReference type="ARBA" id="ARBA00034923"/>
    </source>
</evidence>
<protein>
    <recommendedName>
        <fullName evidence="9">DNA 3'-5' helicase</fullName>
        <ecNumber evidence="9">5.6.2.4</ecNumber>
    </recommendedName>
    <alternativeName>
        <fullName evidence="10">DNA 3'-5' helicase II</fullName>
    </alternativeName>
</protein>
<feature type="binding site" evidence="12">
    <location>
        <begin position="22"/>
        <end position="29"/>
    </location>
    <ligand>
        <name>ATP</name>
        <dbReference type="ChEBI" id="CHEBI:30616"/>
    </ligand>
</feature>
<dbReference type="AlphaFoldDB" id="A0A081KDW4"/>
<dbReference type="PROSITE" id="PS51198">
    <property type="entry name" value="UVRD_HELICASE_ATP_BIND"/>
    <property type="match status" value="1"/>
</dbReference>